<gene>
    <name evidence="1" type="ORF">MRB53_024464</name>
</gene>
<name>A0ACC2LCJ0_PERAE</name>
<evidence type="ECO:0000313" key="1">
    <source>
        <dbReference type="EMBL" id="KAJ8631141.1"/>
    </source>
</evidence>
<keyword evidence="2" id="KW-1185">Reference proteome</keyword>
<comment type="caution">
    <text evidence="1">The sequence shown here is derived from an EMBL/GenBank/DDBJ whole genome shotgun (WGS) entry which is preliminary data.</text>
</comment>
<protein>
    <submittedName>
        <fullName evidence="1">Uncharacterized protein</fullName>
    </submittedName>
</protein>
<accession>A0ACC2LCJ0</accession>
<dbReference type="Proteomes" id="UP001234297">
    <property type="component" value="Chromosome 7"/>
</dbReference>
<reference evidence="1 2" key="1">
    <citation type="journal article" date="2022" name="Hortic Res">
        <title>A haplotype resolved chromosomal level avocado genome allows analysis of novel avocado genes.</title>
        <authorList>
            <person name="Nath O."/>
            <person name="Fletcher S.J."/>
            <person name="Hayward A."/>
            <person name="Shaw L.M."/>
            <person name="Masouleh A.K."/>
            <person name="Furtado A."/>
            <person name="Henry R.J."/>
            <person name="Mitter N."/>
        </authorList>
    </citation>
    <scope>NUCLEOTIDE SEQUENCE [LARGE SCALE GENOMIC DNA]</scope>
    <source>
        <strain evidence="2">cv. Hass</strain>
    </source>
</reference>
<dbReference type="EMBL" id="CM056815">
    <property type="protein sequence ID" value="KAJ8631141.1"/>
    <property type="molecule type" value="Genomic_DNA"/>
</dbReference>
<evidence type="ECO:0000313" key="2">
    <source>
        <dbReference type="Proteomes" id="UP001234297"/>
    </source>
</evidence>
<sequence>MLKVLGPVLIVVAMVIQIDCAPARNLDESLPTPPASGCTMCSSCNNPCNQQPPPPPPSKPHPPKKPPKSHGPPPPPPPFYIIGGPPGDLYPISESYGNRNLVVELPILVGCGLLGLLAFWRL</sequence>
<proteinExistence type="predicted"/>
<organism evidence="1 2">
    <name type="scientific">Persea americana</name>
    <name type="common">Avocado</name>
    <dbReference type="NCBI Taxonomy" id="3435"/>
    <lineage>
        <taxon>Eukaryota</taxon>
        <taxon>Viridiplantae</taxon>
        <taxon>Streptophyta</taxon>
        <taxon>Embryophyta</taxon>
        <taxon>Tracheophyta</taxon>
        <taxon>Spermatophyta</taxon>
        <taxon>Magnoliopsida</taxon>
        <taxon>Magnoliidae</taxon>
        <taxon>Laurales</taxon>
        <taxon>Lauraceae</taxon>
        <taxon>Persea</taxon>
    </lineage>
</organism>